<dbReference type="PROSITE" id="PS51352">
    <property type="entry name" value="THIOREDOXIN_2"/>
    <property type="match status" value="1"/>
</dbReference>
<protein>
    <submittedName>
        <fullName evidence="7">TlpA disulfide reductase family protein</fullName>
    </submittedName>
</protein>
<dbReference type="PANTHER" id="PTHR42852">
    <property type="entry name" value="THIOL:DISULFIDE INTERCHANGE PROTEIN DSBE"/>
    <property type="match status" value="1"/>
</dbReference>
<dbReference type="InterPro" id="IPR013766">
    <property type="entry name" value="Thioredoxin_domain"/>
</dbReference>
<evidence type="ECO:0000256" key="3">
    <source>
        <dbReference type="ARBA" id="ARBA00023157"/>
    </source>
</evidence>
<dbReference type="EMBL" id="BAABJZ010000084">
    <property type="protein sequence ID" value="GAA4891135.1"/>
    <property type="molecule type" value="Genomic_DNA"/>
</dbReference>
<accession>A0ABP9F0Z9</accession>
<keyword evidence="4" id="KW-0676">Redox-active center</keyword>
<proteinExistence type="predicted"/>
<sequence>MKQFFVAMLALLMSSANAFPGASSDPALERFIHLSRPQALETVQILGPDGASFDLSQFRGQPVMLNLWATWCPPCIRELPSLERFRQDFEAKGLQVAPISIDRDISVVQPFLAELGITDMETWFDTSNQIGKILPTDLIPATFILDSEGNLVGFVRSFIDWDNPAVRKTMEQYLPQ</sequence>
<dbReference type="InterPro" id="IPR050553">
    <property type="entry name" value="Thioredoxin_ResA/DsbE_sf"/>
</dbReference>
<feature type="chain" id="PRO_5046218989" evidence="5">
    <location>
        <begin position="19"/>
        <end position="176"/>
    </location>
</feature>
<keyword evidence="2" id="KW-0201">Cytochrome c-type biogenesis</keyword>
<comment type="caution">
    <text evidence="7">The sequence shown here is derived from an EMBL/GenBank/DDBJ whole genome shotgun (WGS) entry which is preliminary data.</text>
</comment>
<evidence type="ECO:0000313" key="8">
    <source>
        <dbReference type="Proteomes" id="UP001499988"/>
    </source>
</evidence>
<evidence type="ECO:0000256" key="2">
    <source>
        <dbReference type="ARBA" id="ARBA00022748"/>
    </source>
</evidence>
<dbReference type="Pfam" id="PF08534">
    <property type="entry name" value="Redoxin"/>
    <property type="match status" value="1"/>
</dbReference>
<feature type="signal peptide" evidence="5">
    <location>
        <begin position="1"/>
        <end position="18"/>
    </location>
</feature>
<dbReference type="PANTHER" id="PTHR42852:SF6">
    <property type="entry name" value="THIOL:DISULFIDE INTERCHANGE PROTEIN DSBE"/>
    <property type="match status" value="1"/>
</dbReference>
<dbReference type="InterPro" id="IPR013740">
    <property type="entry name" value="Redoxin"/>
</dbReference>
<dbReference type="CDD" id="cd02966">
    <property type="entry name" value="TlpA_like_family"/>
    <property type="match status" value="1"/>
</dbReference>
<evidence type="ECO:0000256" key="1">
    <source>
        <dbReference type="ARBA" id="ARBA00004196"/>
    </source>
</evidence>
<dbReference type="Gene3D" id="3.40.30.10">
    <property type="entry name" value="Glutaredoxin"/>
    <property type="match status" value="1"/>
</dbReference>
<comment type="subcellular location">
    <subcellularLocation>
        <location evidence="1">Cell envelope</location>
    </subcellularLocation>
</comment>
<evidence type="ECO:0000256" key="4">
    <source>
        <dbReference type="ARBA" id="ARBA00023284"/>
    </source>
</evidence>
<gene>
    <name evidence="7" type="ORF">GCM10023333_25510</name>
</gene>
<dbReference type="RefSeq" id="WP_345335784.1">
    <property type="nucleotide sequence ID" value="NZ_BAABJZ010000084.1"/>
</dbReference>
<dbReference type="Proteomes" id="UP001499988">
    <property type="component" value="Unassembled WGS sequence"/>
</dbReference>
<feature type="domain" description="Thioredoxin" evidence="6">
    <location>
        <begin position="34"/>
        <end position="176"/>
    </location>
</feature>
<reference evidence="8" key="1">
    <citation type="journal article" date="2019" name="Int. J. Syst. Evol. Microbiol.">
        <title>The Global Catalogue of Microorganisms (GCM) 10K type strain sequencing project: providing services to taxonomists for standard genome sequencing and annotation.</title>
        <authorList>
            <consortium name="The Broad Institute Genomics Platform"/>
            <consortium name="The Broad Institute Genome Sequencing Center for Infectious Disease"/>
            <person name="Wu L."/>
            <person name="Ma J."/>
        </authorList>
    </citation>
    <scope>NUCLEOTIDE SEQUENCE [LARGE SCALE GENOMIC DNA]</scope>
    <source>
        <strain evidence="8">JCM 18401</strain>
    </source>
</reference>
<keyword evidence="8" id="KW-1185">Reference proteome</keyword>
<dbReference type="SUPFAM" id="SSF52833">
    <property type="entry name" value="Thioredoxin-like"/>
    <property type="match status" value="1"/>
</dbReference>
<organism evidence="7 8">
    <name type="scientific">Ferrimonas pelagia</name>
    <dbReference type="NCBI Taxonomy" id="1177826"/>
    <lineage>
        <taxon>Bacteria</taxon>
        <taxon>Pseudomonadati</taxon>
        <taxon>Pseudomonadota</taxon>
        <taxon>Gammaproteobacteria</taxon>
        <taxon>Alteromonadales</taxon>
        <taxon>Ferrimonadaceae</taxon>
        <taxon>Ferrimonas</taxon>
    </lineage>
</organism>
<name>A0ABP9F0Z9_9GAMM</name>
<evidence type="ECO:0000313" key="7">
    <source>
        <dbReference type="EMBL" id="GAA4891135.1"/>
    </source>
</evidence>
<keyword evidence="3" id="KW-1015">Disulfide bond</keyword>
<dbReference type="InterPro" id="IPR036249">
    <property type="entry name" value="Thioredoxin-like_sf"/>
</dbReference>
<evidence type="ECO:0000259" key="6">
    <source>
        <dbReference type="PROSITE" id="PS51352"/>
    </source>
</evidence>
<evidence type="ECO:0000256" key="5">
    <source>
        <dbReference type="SAM" id="SignalP"/>
    </source>
</evidence>
<keyword evidence="5" id="KW-0732">Signal</keyword>